<keyword evidence="6" id="KW-0456">Lyase</keyword>
<dbReference type="PANTHER" id="PTHR11455">
    <property type="entry name" value="CRYPTOCHROME"/>
    <property type="match status" value="1"/>
</dbReference>
<evidence type="ECO:0000313" key="6">
    <source>
        <dbReference type="EMBL" id="PJJ56816.1"/>
    </source>
</evidence>
<dbReference type="InterPro" id="IPR006050">
    <property type="entry name" value="DNA_photolyase_N"/>
</dbReference>
<dbReference type="InterPro" id="IPR036134">
    <property type="entry name" value="Crypto/Photolyase_FAD-like_sf"/>
</dbReference>
<evidence type="ECO:0000259" key="5">
    <source>
        <dbReference type="PROSITE" id="PS51645"/>
    </source>
</evidence>
<comment type="similarity">
    <text evidence="4">Belongs to the DNA photolyase family.</text>
</comment>
<reference evidence="6 7" key="1">
    <citation type="submission" date="2017-11" db="EMBL/GenBank/DDBJ databases">
        <title>Genomic Encyclopedia of Archaeal and Bacterial Type Strains, Phase II (KMG-II): From Individual Species to Whole Genera.</title>
        <authorList>
            <person name="Goeker M."/>
        </authorList>
    </citation>
    <scope>NUCLEOTIDE SEQUENCE [LARGE SCALE GENOMIC DNA]</scope>
    <source>
        <strain evidence="6 7">DSM 27763</strain>
    </source>
</reference>
<keyword evidence="2 3" id="KW-0274">FAD</keyword>
<dbReference type="Gene3D" id="3.40.50.620">
    <property type="entry name" value="HUPs"/>
    <property type="match status" value="1"/>
</dbReference>
<keyword evidence="7" id="KW-1185">Reference proteome</keyword>
<dbReference type="PRINTS" id="PR00147">
    <property type="entry name" value="DNAPHOTLYASE"/>
</dbReference>
<dbReference type="EMBL" id="PGEZ01000001">
    <property type="protein sequence ID" value="PJJ56816.1"/>
    <property type="molecule type" value="Genomic_DNA"/>
</dbReference>
<protein>
    <submittedName>
        <fullName evidence="6">Deoxyribodipyrimidine photo-lyase</fullName>
    </submittedName>
</protein>
<dbReference type="Pfam" id="PF00875">
    <property type="entry name" value="DNA_photolyase"/>
    <property type="match status" value="1"/>
</dbReference>
<dbReference type="Pfam" id="PF03441">
    <property type="entry name" value="FAD_binding_7"/>
    <property type="match status" value="1"/>
</dbReference>
<feature type="binding site" evidence="3">
    <location>
        <begin position="354"/>
        <end position="356"/>
    </location>
    <ligand>
        <name>FAD</name>
        <dbReference type="ChEBI" id="CHEBI:57692"/>
    </ligand>
</feature>
<accession>A0A0B2B7R8</accession>
<dbReference type="PANTHER" id="PTHR11455:SF9">
    <property type="entry name" value="CRYPTOCHROME CIRCADIAN CLOCK 5 ISOFORM X1"/>
    <property type="match status" value="1"/>
</dbReference>
<proteinExistence type="inferred from homology"/>
<dbReference type="GO" id="GO:0003904">
    <property type="term" value="F:deoxyribodipyrimidine photo-lyase activity"/>
    <property type="evidence" value="ECO:0007669"/>
    <property type="project" value="TreeGrafter"/>
</dbReference>
<feature type="binding site" evidence="3">
    <location>
        <position position="254"/>
    </location>
    <ligand>
        <name>FAD</name>
        <dbReference type="ChEBI" id="CHEBI:57692"/>
    </ligand>
</feature>
<dbReference type="Proteomes" id="UP000230842">
    <property type="component" value="Unassembled WGS sequence"/>
</dbReference>
<feature type="binding site" evidence="3">
    <location>
        <begin position="218"/>
        <end position="222"/>
    </location>
    <ligand>
        <name>FAD</name>
        <dbReference type="ChEBI" id="CHEBI:57692"/>
    </ligand>
</feature>
<evidence type="ECO:0000256" key="2">
    <source>
        <dbReference type="ARBA" id="ARBA00022827"/>
    </source>
</evidence>
<dbReference type="InterPro" id="IPR005101">
    <property type="entry name" value="Cryptochr/Photolyase_FAD-bd"/>
</dbReference>
<dbReference type="PROSITE" id="PS51645">
    <property type="entry name" value="PHR_CRY_ALPHA_BETA"/>
    <property type="match status" value="1"/>
</dbReference>
<evidence type="ECO:0000256" key="1">
    <source>
        <dbReference type="ARBA" id="ARBA00022630"/>
    </source>
</evidence>
<dbReference type="InterPro" id="IPR014729">
    <property type="entry name" value="Rossmann-like_a/b/a_fold"/>
</dbReference>
<organism evidence="6 7">
    <name type="scientific">Mumia flava</name>
    <dbReference type="NCBI Taxonomy" id="1348852"/>
    <lineage>
        <taxon>Bacteria</taxon>
        <taxon>Bacillati</taxon>
        <taxon>Actinomycetota</taxon>
        <taxon>Actinomycetes</taxon>
        <taxon>Propionibacteriales</taxon>
        <taxon>Nocardioidaceae</taxon>
        <taxon>Mumia</taxon>
    </lineage>
</organism>
<name>A0A0B2B7R8_9ACTN</name>
<dbReference type="GO" id="GO:0003677">
    <property type="term" value="F:DNA binding"/>
    <property type="evidence" value="ECO:0007669"/>
    <property type="project" value="TreeGrafter"/>
</dbReference>
<dbReference type="GO" id="GO:0009416">
    <property type="term" value="P:response to light stimulus"/>
    <property type="evidence" value="ECO:0007669"/>
    <property type="project" value="TreeGrafter"/>
</dbReference>
<keyword evidence="1 3" id="KW-0285">Flavoprotein</keyword>
<dbReference type="AlphaFoldDB" id="A0A0B2B7R8"/>
<evidence type="ECO:0000313" key="7">
    <source>
        <dbReference type="Proteomes" id="UP000230842"/>
    </source>
</evidence>
<dbReference type="InterPro" id="IPR036155">
    <property type="entry name" value="Crypto/Photolyase_N_sf"/>
</dbReference>
<dbReference type="GO" id="GO:0071949">
    <property type="term" value="F:FAD binding"/>
    <property type="evidence" value="ECO:0007669"/>
    <property type="project" value="TreeGrafter"/>
</dbReference>
<sequence>MKSASVVWFRRDLRLADHPALLAARDEADEVVALVVLDPRLLARPTARRDRWLASVAALRDACGGALVVREGDPATVVPAVAAEVGSEHVHVTGESTPYGRRRDDAVRDALRAESRDLVVTGSPYAVGPGRVTTQAGTPARVFSAYARAWREHGWPAPATSPRKVRWRRGLASDPLPRPSTDVGEVGERAALRRWHAFRDERLADYADQRDRPDLDTTSRLSIPLKYGEIHPRTLLADLADVSRGGAAEATRRFTDELAWREFYADVLHHHPRSAWSDLRDDLPLDYVGEGGDALEAWRAGRTGFPFVDAGMRQLRAEGWMHNRVRMVTASFLVKDLHVWWPHGARHFLDLLLDGDVASNNHGWQWVAGTGTDAAPYVRVFNPVLQGRRFDPDGEYVRRWVPELRDLPGASVHEPWRVPEAASDYPEPIVDHDTERREALARFAVARDRTAART</sequence>
<comment type="caution">
    <text evidence="6">The sequence shown here is derived from an EMBL/GenBank/DDBJ whole genome shotgun (WGS) entry which is preliminary data.</text>
</comment>
<gene>
    <name evidence="6" type="ORF">CLV56_1029</name>
</gene>
<dbReference type="RefSeq" id="WP_039362553.1">
    <property type="nucleotide sequence ID" value="NZ_PGEZ01000001.1"/>
</dbReference>
<feature type="domain" description="Photolyase/cryptochrome alpha/beta" evidence="5">
    <location>
        <begin position="3"/>
        <end position="126"/>
    </location>
</feature>
<feature type="binding site" evidence="3">
    <location>
        <position position="206"/>
    </location>
    <ligand>
        <name>FAD</name>
        <dbReference type="ChEBI" id="CHEBI:57692"/>
    </ligand>
</feature>
<dbReference type="Gene3D" id="1.25.40.80">
    <property type="match status" value="1"/>
</dbReference>
<dbReference type="SUPFAM" id="SSF52425">
    <property type="entry name" value="Cryptochrome/photolyase, N-terminal domain"/>
    <property type="match status" value="1"/>
</dbReference>
<dbReference type="Gene3D" id="1.10.579.10">
    <property type="entry name" value="DNA Cyclobutane Dipyrimidine Photolyase, subunit A, domain 3"/>
    <property type="match status" value="1"/>
</dbReference>
<evidence type="ECO:0000256" key="4">
    <source>
        <dbReference type="RuleBase" id="RU004182"/>
    </source>
</evidence>
<dbReference type="SUPFAM" id="SSF48173">
    <property type="entry name" value="Cryptochrome/photolyase FAD-binding domain"/>
    <property type="match status" value="1"/>
</dbReference>
<comment type="cofactor">
    <cofactor evidence="3">
        <name>FAD</name>
        <dbReference type="ChEBI" id="CHEBI:57692"/>
    </cofactor>
    <text evidence="3">Binds 1 FAD per subunit.</text>
</comment>
<evidence type="ECO:0000256" key="3">
    <source>
        <dbReference type="PIRSR" id="PIRSR602081-1"/>
    </source>
</evidence>
<keyword evidence="4" id="KW-0157">Chromophore</keyword>
<feature type="binding site" evidence="3">
    <location>
        <begin position="257"/>
        <end position="264"/>
    </location>
    <ligand>
        <name>FAD</name>
        <dbReference type="ChEBI" id="CHEBI:57692"/>
    </ligand>
</feature>
<dbReference type="InterPro" id="IPR002081">
    <property type="entry name" value="Cryptochrome/DNA_photolyase_1"/>
</dbReference>
<dbReference type="OrthoDB" id="9772484at2"/>